<evidence type="ECO:0000259" key="2">
    <source>
        <dbReference type="Pfam" id="PF20710"/>
    </source>
</evidence>
<name>B8BUR4_THAPS</name>
<feature type="domain" description="DUF6824" evidence="2">
    <location>
        <begin position="75"/>
        <end position="162"/>
    </location>
</feature>
<dbReference type="EMBL" id="CM000639">
    <property type="protein sequence ID" value="EED95330.1"/>
    <property type="molecule type" value="Genomic_DNA"/>
</dbReference>
<dbReference type="Pfam" id="PF20710">
    <property type="entry name" value="DUF6824"/>
    <property type="match status" value="2"/>
</dbReference>
<dbReference type="KEGG" id="tps:THAPSDRAFT_2571"/>
<evidence type="ECO:0000313" key="4">
    <source>
        <dbReference type="Proteomes" id="UP000001449"/>
    </source>
</evidence>
<gene>
    <name evidence="3" type="ORF">THAPSDRAFT_2571</name>
</gene>
<organism evidence="3 4">
    <name type="scientific">Thalassiosira pseudonana</name>
    <name type="common">Marine diatom</name>
    <name type="synonym">Cyclotella nana</name>
    <dbReference type="NCBI Taxonomy" id="35128"/>
    <lineage>
        <taxon>Eukaryota</taxon>
        <taxon>Sar</taxon>
        <taxon>Stramenopiles</taxon>
        <taxon>Ochrophyta</taxon>
        <taxon>Bacillariophyta</taxon>
        <taxon>Coscinodiscophyceae</taxon>
        <taxon>Thalassiosirophycidae</taxon>
        <taxon>Thalassiosirales</taxon>
        <taxon>Thalassiosiraceae</taxon>
        <taxon>Thalassiosira</taxon>
    </lineage>
</organism>
<keyword evidence="4" id="KW-1185">Reference proteome</keyword>
<dbReference type="InterPro" id="IPR049227">
    <property type="entry name" value="DUF6824"/>
</dbReference>
<reference evidence="3 4" key="2">
    <citation type="journal article" date="2008" name="Nature">
        <title>The Phaeodactylum genome reveals the evolutionary history of diatom genomes.</title>
        <authorList>
            <person name="Bowler C."/>
            <person name="Allen A.E."/>
            <person name="Badger J.H."/>
            <person name="Grimwood J."/>
            <person name="Jabbari K."/>
            <person name="Kuo A."/>
            <person name="Maheswari U."/>
            <person name="Martens C."/>
            <person name="Maumus F."/>
            <person name="Otillar R.P."/>
            <person name="Rayko E."/>
            <person name="Salamov A."/>
            <person name="Vandepoele K."/>
            <person name="Beszteri B."/>
            <person name="Gruber A."/>
            <person name="Heijde M."/>
            <person name="Katinka M."/>
            <person name="Mock T."/>
            <person name="Valentin K."/>
            <person name="Verret F."/>
            <person name="Berges J.A."/>
            <person name="Brownlee C."/>
            <person name="Cadoret J.P."/>
            <person name="Chiovitti A."/>
            <person name="Choi C.J."/>
            <person name="Coesel S."/>
            <person name="De Martino A."/>
            <person name="Detter J.C."/>
            <person name="Durkin C."/>
            <person name="Falciatore A."/>
            <person name="Fournet J."/>
            <person name="Haruta M."/>
            <person name="Huysman M.J."/>
            <person name="Jenkins B.D."/>
            <person name="Jiroutova K."/>
            <person name="Jorgensen R.E."/>
            <person name="Joubert Y."/>
            <person name="Kaplan A."/>
            <person name="Kroger N."/>
            <person name="Kroth P.G."/>
            <person name="La Roche J."/>
            <person name="Lindquist E."/>
            <person name="Lommer M."/>
            <person name="Martin-Jezequel V."/>
            <person name="Lopez P.J."/>
            <person name="Lucas S."/>
            <person name="Mangogna M."/>
            <person name="McGinnis K."/>
            <person name="Medlin L.K."/>
            <person name="Montsant A."/>
            <person name="Oudot-Le Secq M.P."/>
            <person name="Napoli C."/>
            <person name="Obornik M."/>
            <person name="Parker M.S."/>
            <person name="Petit J.L."/>
            <person name="Porcel B.M."/>
            <person name="Poulsen N."/>
            <person name="Robison M."/>
            <person name="Rychlewski L."/>
            <person name="Rynearson T.A."/>
            <person name="Schmutz J."/>
            <person name="Shapiro H."/>
            <person name="Siaut M."/>
            <person name="Stanley M."/>
            <person name="Sussman M.R."/>
            <person name="Taylor A.R."/>
            <person name="Vardi A."/>
            <person name="von Dassow P."/>
            <person name="Vyverman W."/>
            <person name="Willis A."/>
            <person name="Wyrwicz L.S."/>
            <person name="Rokhsar D.S."/>
            <person name="Weissenbach J."/>
            <person name="Armbrust E.V."/>
            <person name="Green B.R."/>
            <person name="Van de Peer Y."/>
            <person name="Grigoriev I.V."/>
        </authorList>
    </citation>
    <scope>NUCLEOTIDE SEQUENCE [LARGE SCALE GENOMIC DNA]</scope>
    <source>
        <strain evidence="3 4">CCMP1335</strain>
    </source>
</reference>
<proteinExistence type="predicted"/>
<dbReference type="GeneID" id="7443024"/>
<evidence type="ECO:0000313" key="3">
    <source>
        <dbReference type="EMBL" id="EED95330.1"/>
    </source>
</evidence>
<sequence length="383" mass="43388">MDDGYHNNNKNFEFGYPENQRQIDPHANSIGIGLSFSPPTETNKSKKHKKRGDKLIMPVFPSPSQKLVYRYHENDVLCGRGHAVNVHLGNKQFRDICASRKDNFDTATKHQKRLIALSAVEEILEMDPTGRFLERVDGVETAEEQRWNHVNGDADAEANMSQSCARHFKKIGMSENDKKWKKCIGPWRDIGMERAVQKACGVIRDMKRPDRTALRAVKKEKELSIVWRASNDATRAFINDHPGNIHFRQLAVARKQKFDASNATEKKKISYELVSCIKQHNPPGRFLKRSEHVSTGAHSLPPRGLDGIWEEVTNEKAVLKACQVLRDLKAPVRDGEKRGKRKFDEDEGQHSQLHNEDADFLGAAVLGSVGDSMLHEDEIKVGV</sequence>
<dbReference type="PaxDb" id="35128-Thaps2571"/>
<accession>B8BUR4</accession>
<protein>
    <recommendedName>
        <fullName evidence="2">DUF6824 domain-containing protein</fullName>
    </recommendedName>
</protein>
<evidence type="ECO:0000256" key="1">
    <source>
        <dbReference type="SAM" id="MobiDB-lite"/>
    </source>
</evidence>
<dbReference type="eggNOG" id="ENOG502SR9Q">
    <property type="taxonomic scope" value="Eukaryota"/>
</dbReference>
<dbReference type="AlphaFoldDB" id="B8BUR4"/>
<dbReference type="Proteomes" id="UP000001449">
    <property type="component" value="Chromosome 2"/>
</dbReference>
<dbReference type="InParanoid" id="B8BUR4"/>
<dbReference type="HOGENOM" id="CLU_722605_0_0_1"/>
<feature type="region of interest" description="Disordered" evidence="1">
    <location>
        <begin position="333"/>
        <end position="356"/>
    </location>
</feature>
<dbReference type="RefSeq" id="XP_002287887.1">
    <property type="nucleotide sequence ID" value="XM_002287851.1"/>
</dbReference>
<feature type="domain" description="DUF6824" evidence="2">
    <location>
        <begin position="238"/>
        <end position="327"/>
    </location>
</feature>
<reference evidence="3 4" key="1">
    <citation type="journal article" date="2004" name="Science">
        <title>The genome of the diatom Thalassiosira pseudonana: ecology, evolution, and metabolism.</title>
        <authorList>
            <person name="Armbrust E.V."/>
            <person name="Berges J.A."/>
            <person name="Bowler C."/>
            <person name="Green B.R."/>
            <person name="Martinez D."/>
            <person name="Putnam N.H."/>
            <person name="Zhou S."/>
            <person name="Allen A.E."/>
            <person name="Apt K.E."/>
            <person name="Bechner M."/>
            <person name="Brzezinski M.A."/>
            <person name="Chaal B.K."/>
            <person name="Chiovitti A."/>
            <person name="Davis A.K."/>
            <person name="Demarest M.S."/>
            <person name="Detter J.C."/>
            <person name="Glavina T."/>
            <person name="Goodstein D."/>
            <person name="Hadi M.Z."/>
            <person name="Hellsten U."/>
            <person name="Hildebrand M."/>
            <person name="Jenkins B.D."/>
            <person name="Jurka J."/>
            <person name="Kapitonov V.V."/>
            <person name="Kroger N."/>
            <person name="Lau W.W."/>
            <person name="Lane T.W."/>
            <person name="Larimer F.W."/>
            <person name="Lippmeier J.C."/>
            <person name="Lucas S."/>
            <person name="Medina M."/>
            <person name="Montsant A."/>
            <person name="Obornik M."/>
            <person name="Parker M.S."/>
            <person name="Palenik B."/>
            <person name="Pazour G.J."/>
            <person name="Richardson P.M."/>
            <person name="Rynearson T.A."/>
            <person name="Saito M.A."/>
            <person name="Schwartz D.C."/>
            <person name="Thamatrakoln K."/>
            <person name="Valentin K."/>
            <person name="Vardi A."/>
            <person name="Wilkerson F.P."/>
            <person name="Rokhsar D.S."/>
        </authorList>
    </citation>
    <scope>NUCLEOTIDE SEQUENCE [LARGE SCALE GENOMIC DNA]</scope>
    <source>
        <strain evidence="3 4">CCMP1335</strain>
    </source>
</reference>